<evidence type="ECO:0000313" key="2">
    <source>
        <dbReference type="EMBL" id="QGF23574.1"/>
    </source>
</evidence>
<protein>
    <submittedName>
        <fullName evidence="2">Uncharacterized protein</fullName>
    </submittedName>
</protein>
<gene>
    <name evidence="2" type="ORF">Rai3103_07740</name>
</gene>
<organism evidence="2 3">
    <name type="scientific">Raineyella fluvialis</name>
    <dbReference type="NCBI Taxonomy" id="2662261"/>
    <lineage>
        <taxon>Bacteria</taxon>
        <taxon>Bacillati</taxon>
        <taxon>Actinomycetota</taxon>
        <taxon>Actinomycetes</taxon>
        <taxon>Propionibacteriales</taxon>
        <taxon>Propionibacteriaceae</taxon>
        <taxon>Raineyella</taxon>
    </lineage>
</organism>
<keyword evidence="3" id="KW-1185">Reference proteome</keyword>
<reference evidence="2 3" key="1">
    <citation type="submission" date="2019-10" db="EMBL/GenBank/DDBJ databases">
        <title>Genomic analysis of Raineyella sp. CBA3103.</title>
        <authorList>
            <person name="Roh S.W."/>
        </authorList>
    </citation>
    <scope>NUCLEOTIDE SEQUENCE [LARGE SCALE GENOMIC DNA]</scope>
    <source>
        <strain evidence="2 3">CBA3103</strain>
    </source>
</reference>
<evidence type="ECO:0000256" key="1">
    <source>
        <dbReference type="SAM" id="MobiDB-lite"/>
    </source>
</evidence>
<name>A0A5Q2FDQ6_9ACTN</name>
<dbReference type="Proteomes" id="UP000386847">
    <property type="component" value="Chromosome"/>
</dbReference>
<dbReference type="AlphaFoldDB" id="A0A5Q2FDQ6"/>
<evidence type="ECO:0000313" key="3">
    <source>
        <dbReference type="Proteomes" id="UP000386847"/>
    </source>
</evidence>
<proteinExistence type="predicted"/>
<dbReference type="RefSeq" id="WP_153572105.1">
    <property type="nucleotide sequence ID" value="NZ_CP045725.1"/>
</dbReference>
<feature type="region of interest" description="Disordered" evidence="1">
    <location>
        <begin position="141"/>
        <end position="167"/>
    </location>
</feature>
<sequence>MASSPVPAPAEHGSPKGGLPPDPAEILVTIEHPDRPRGPQGGHRPAYGSPARTHLPDDTVLSWLPADLTGIDRYAIDAEYADRPLPAALTRRFGDQDFWTRWTRAEVCAKLTDTPILLWIDLHGLPADPAAGTPLRVHTLDRTAPDGRTIRVSTGTAGPPSPGSLTG</sequence>
<dbReference type="KEGG" id="rain:Rai3103_07740"/>
<feature type="region of interest" description="Disordered" evidence="1">
    <location>
        <begin position="1"/>
        <end position="54"/>
    </location>
</feature>
<dbReference type="EMBL" id="CP045725">
    <property type="protein sequence ID" value="QGF23574.1"/>
    <property type="molecule type" value="Genomic_DNA"/>
</dbReference>
<accession>A0A5Q2FDQ6</accession>